<evidence type="ECO:0000313" key="2">
    <source>
        <dbReference type="EMBL" id="KAK7788529.1"/>
    </source>
</evidence>
<feature type="region of interest" description="Disordered" evidence="1">
    <location>
        <begin position="1"/>
        <end position="98"/>
    </location>
</feature>
<sequence length="108" mass="11136">MKAPLDHAPASPVPLPLTHSPGQSLSLSTAQAHPFVSTTAAATHSVPELSPANSPPQMHAPPCPSPSPCDARALRGEATAGRRPLAPGLKPGPLQSGRQIKRMIEFSV</sequence>
<organism evidence="2 3">
    <name type="scientific">Gryllus longicercus</name>
    <dbReference type="NCBI Taxonomy" id="2509291"/>
    <lineage>
        <taxon>Eukaryota</taxon>
        <taxon>Metazoa</taxon>
        <taxon>Ecdysozoa</taxon>
        <taxon>Arthropoda</taxon>
        <taxon>Hexapoda</taxon>
        <taxon>Insecta</taxon>
        <taxon>Pterygota</taxon>
        <taxon>Neoptera</taxon>
        <taxon>Polyneoptera</taxon>
        <taxon>Orthoptera</taxon>
        <taxon>Ensifera</taxon>
        <taxon>Gryllidea</taxon>
        <taxon>Grylloidea</taxon>
        <taxon>Gryllidae</taxon>
        <taxon>Gryllinae</taxon>
        <taxon>Gryllus</taxon>
    </lineage>
</organism>
<dbReference type="AlphaFoldDB" id="A0AAN9V4J2"/>
<feature type="compositionally biased region" description="Pro residues" evidence="1">
    <location>
        <begin position="58"/>
        <end position="67"/>
    </location>
</feature>
<dbReference type="Proteomes" id="UP001378592">
    <property type="component" value="Unassembled WGS sequence"/>
</dbReference>
<comment type="caution">
    <text evidence="2">The sequence shown here is derived from an EMBL/GenBank/DDBJ whole genome shotgun (WGS) entry which is preliminary data.</text>
</comment>
<evidence type="ECO:0000313" key="3">
    <source>
        <dbReference type="Proteomes" id="UP001378592"/>
    </source>
</evidence>
<keyword evidence="3" id="KW-1185">Reference proteome</keyword>
<name>A0AAN9V4J2_9ORTH</name>
<accession>A0AAN9V4J2</accession>
<dbReference type="EMBL" id="JAZDUA010001036">
    <property type="protein sequence ID" value="KAK7788529.1"/>
    <property type="molecule type" value="Genomic_DNA"/>
</dbReference>
<feature type="compositionally biased region" description="Polar residues" evidence="1">
    <location>
        <begin position="20"/>
        <end position="42"/>
    </location>
</feature>
<evidence type="ECO:0000256" key="1">
    <source>
        <dbReference type="SAM" id="MobiDB-lite"/>
    </source>
</evidence>
<gene>
    <name evidence="2" type="ORF">R5R35_013948</name>
</gene>
<reference evidence="2 3" key="1">
    <citation type="submission" date="2024-03" db="EMBL/GenBank/DDBJ databases">
        <title>The genome assembly and annotation of the cricket Gryllus longicercus Weissman &amp; Gray.</title>
        <authorList>
            <person name="Szrajer S."/>
            <person name="Gray D."/>
            <person name="Ylla G."/>
        </authorList>
    </citation>
    <scope>NUCLEOTIDE SEQUENCE [LARGE SCALE GENOMIC DNA]</scope>
    <source>
        <strain evidence="2">DAG 2021-001</strain>
        <tissue evidence="2">Whole body minus gut</tissue>
    </source>
</reference>
<proteinExistence type="predicted"/>
<protein>
    <submittedName>
        <fullName evidence="2">Uncharacterized protein</fullName>
    </submittedName>
</protein>